<evidence type="ECO:0000313" key="3">
    <source>
        <dbReference type="Proteomes" id="UP000232638"/>
    </source>
</evidence>
<dbReference type="Pfam" id="PF01471">
    <property type="entry name" value="PG_binding_1"/>
    <property type="match status" value="1"/>
</dbReference>
<accession>A0A2K8UJB5</accession>
<keyword evidence="3" id="KW-1185">Reference proteome</keyword>
<geneLocation type="plasmid" evidence="3">
    <name>pts485</name>
</geneLocation>
<dbReference type="OrthoDB" id="6019510at2"/>
<keyword evidence="2" id="KW-0614">Plasmid</keyword>
<proteinExistence type="predicted"/>
<dbReference type="Proteomes" id="UP000232638">
    <property type="component" value="Plasmid pTs485"/>
</dbReference>
<protein>
    <recommendedName>
        <fullName evidence="1">Peptidoglycan binding-like domain-containing protein</fullName>
    </recommendedName>
</protein>
<sequence>MADVSRAGDGQQNRNRLRFRRIKVYFQRFAGKIGDPDQRGVSETPQYRVRIDGRITQFGKLATDGSAEVLVPGGRVAVAIETLGTTYALEVLDGLAPETDLAGQLQRLTLLGYYAGDLTGAFDARTDAALLDFQADHGLDPDGGLDRTRFPDAKLDATTYHKLKSVFGE</sequence>
<dbReference type="EMBL" id="CP020372">
    <property type="protein sequence ID" value="AUB85612.1"/>
    <property type="molecule type" value="Genomic_DNA"/>
</dbReference>
<name>A0A2K8UJB5_9GAMM</name>
<dbReference type="SUPFAM" id="SSF47090">
    <property type="entry name" value="PGBD-like"/>
    <property type="match status" value="1"/>
</dbReference>
<reference evidence="2 3" key="1">
    <citation type="submission" date="2017-03" db="EMBL/GenBank/DDBJ databases">
        <title>Complete genome sequence of Candidatus 'Thiodictyon syntrophicum' sp. nov. strain Cad16T, a photolithoautotroph purple sulfur bacterium isolated from an alpine meromictic lake.</title>
        <authorList>
            <person name="Luedin S.M."/>
            <person name="Pothier J.F."/>
            <person name="Danza F."/>
            <person name="Storelli N."/>
            <person name="Wittwer M."/>
            <person name="Tonolla M."/>
        </authorList>
    </citation>
    <scope>NUCLEOTIDE SEQUENCE [LARGE SCALE GENOMIC DNA]</scope>
    <source>
        <strain evidence="2 3">Cad16T</strain>
        <plasmid evidence="3">Plasmid pts485</plasmid>
    </source>
</reference>
<dbReference type="RefSeq" id="WP_100923223.1">
    <property type="nucleotide sequence ID" value="NZ_CP020372.1"/>
</dbReference>
<evidence type="ECO:0000313" key="2">
    <source>
        <dbReference type="EMBL" id="AUB85612.1"/>
    </source>
</evidence>
<dbReference type="InterPro" id="IPR036366">
    <property type="entry name" value="PGBDSf"/>
</dbReference>
<dbReference type="KEGG" id="tsy:THSYN_32435"/>
<feature type="domain" description="Peptidoglycan binding-like" evidence="1">
    <location>
        <begin position="106"/>
        <end position="147"/>
    </location>
</feature>
<gene>
    <name evidence="2" type="ORF">THSYN_32435</name>
</gene>
<dbReference type="AlphaFoldDB" id="A0A2K8UJB5"/>
<dbReference type="InterPro" id="IPR002477">
    <property type="entry name" value="Peptidoglycan-bd-like"/>
</dbReference>
<dbReference type="Gene3D" id="1.10.101.10">
    <property type="entry name" value="PGBD-like superfamily/PGBD"/>
    <property type="match status" value="1"/>
</dbReference>
<organism evidence="2 3">
    <name type="scientific">Candidatus Thiodictyon syntrophicum</name>
    <dbReference type="NCBI Taxonomy" id="1166950"/>
    <lineage>
        <taxon>Bacteria</taxon>
        <taxon>Pseudomonadati</taxon>
        <taxon>Pseudomonadota</taxon>
        <taxon>Gammaproteobacteria</taxon>
        <taxon>Chromatiales</taxon>
        <taxon>Chromatiaceae</taxon>
        <taxon>Thiodictyon</taxon>
    </lineage>
</organism>
<dbReference type="InterPro" id="IPR036365">
    <property type="entry name" value="PGBD-like_sf"/>
</dbReference>
<evidence type="ECO:0000259" key="1">
    <source>
        <dbReference type="Pfam" id="PF01471"/>
    </source>
</evidence>